<feature type="compositionally biased region" description="Low complexity" evidence="2">
    <location>
        <begin position="464"/>
        <end position="499"/>
    </location>
</feature>
<feature type="compositionally biased region" description="Polar residues" evidence="2">
    <location>
        <begin position="1"/>
        <end position="11"/>
    </location>
</feature>
<evidence type="ECO:0000313" key="3">
    <source>
        <dbReference type="EMBL" id="KIV99338.1"/>
    </source>
</evidence>
<feature type="region of interest" description="Disordered" evidence="2">
    <location>
        <begin position="464"/>
        <end position="510"/>
    </location>
</feature>
<dbReference type="AlphaFoldDB" id="A0A0D2AK44"/>
<gene>
    <name evidence="3" type="ORF">PV09_08997</name>
</gene>
<dbReference type="EMBL" id="KN847579">
    <property type="protein sequence ID" value="KIV99338.1"/>
    <property type="molecule type" value="Genomic_DNA"/>
</dbReference>
<dbReference type="GeneID" id="27316970"/>
<dbReference type="OrthoDB" id="3903581at2759"/>
<dbReference type="InParanoid" id="A0A0D2AK44"/>
<sequence>MAEVSPSWTSQGGHGEHTNGAGAVHFGNTTSSPPFPSSAFATSAVPATTMTTATTTTVTATASATAVTPAVADAAATAITKDRRLSTFERVLAAHPPVLESLLAQLPTSSILDLYHTSPFLRSFLQHYPLAWQALSFRLPQPAINFASPGVETPESRERQSRQYALDILLMTVVMPVATRLRSLDLDNTAISGGALVSQVLEPRIATLQHLSVRGCKNVSIKYHIVPFLQLHNPHAHPWATELTLKSLYTYRCRHHRRRPYLPSSLVRRDSDSEPTHELIEICHQLGIWTDTAWCPTPGGRCFRRKDYHGNRAAPGTQEVWVPFDRLWRSGNRIGPTDDRRPSRGSDGRLWEDSEVGYDGEALGTETFAADGKYVPTHLRASHTTFVDNVKCDQCGDAIPERCETCSIKMHCMGCRKTLCASCAFNRPIPRKRVKVQHFPSLLGSSHSTVTAGAPQNQAVPAPANATVEQTFTQTSTTTSSFSTPSSSLSTSVSTYTTSLPQRTPSKREKNKFWWAPGAYRSPNLMSELPPDSDSDDDDSSVAGANQATNPAAPLKLNMHWCCIEPIFSGGGGVAFLGQPGQMGGSGSDRIRAVPLPKRKEYEDPDFQHTLVDPQSIEKLKNVRLYEEIMGENVDILPYLLQDSLDLQQNTCPRSLCQDCYRSFRWRVPCRGCKRPLCKEHDFRGLKVRKCGFRDLSTEREYVRNPPVQARNSMGRSGKWDVAAIPMFRGSKSAPATDHPSGTSVPGAAHVDEEASLPMVRIASTASSSADSGQLLASAPIPAGVEAAVHNFDMTALIADLPPRSVPGPSRQRSVSLSDLTDRASAAASFVNASAATRVEWQKRHLLPGNPNHPVQWQGCGAYFCQYQRPIGDNRTRCSAQLKDCTECGVLVCEYCLLDAPCCPCTFCSSTFHCPVCAFKPNVLAQCTREEELRAMEQARERERERARLEEEQRAAADEVAEAVGQFYLGMDQ</sequence>
<dbReference type="HOGENOM" id="CLU_005860_0_0_1"/>
<feature type="compositionally biased region" description="Acidic residues" evidence="2">
    <location>
        <begin position="531"/>
        <end position="540"/>
    </location>
</feature>
<feature type="region of interest" description="Disordered" evidence="2">
    <location>
        <begin position="524"/>
        <end position="547"/>
    </location>
</feature>
<reference evidence="3 4" key="1">
    <citation type="submission" date="2015-01" db="EMBL/GenBank/DDBJ databases">
        <title>The Genome Sequence of Ochroconis gallopava CBS43764.</title>
        <authorList>
            <consortium name="The Broad Institute Genomics Platform"/>
            <person name="Cuomo C."/>
            <person name="de Hoog S."/>
            <person name="Gorbushina A."/>
            <person name="Stielow B."/>
            <person name="Teixiera M."/>
            <person name="Abouelleil A."/>
            <person name="Chapman S.B."/>
            <person name="Priest M."/>
            <person name="Young S.K."/>
            <person name="Wortman J."/>
            <person name="Nusbaum C."/>
            <person name="Birren B."/>
        </authorList>
    </citation>
    <scope>NUCLEOTIDE SEQUENCE [LARGE SCALE GENOMIC DNA]</scope>
    <source>
        <strain evidence="3 4">CBS 43764</strain>
    </source>
</reference>
<dbReference type="RefSeq" id="XP_016209208.1">
    <property type="nucleotide sequence ID" value="XM_016362983.1"/>
</dbReference>
<proteinExistence type="predicted"/>
<name>A0A0D2AK44_9PEZI</name>
<feature type="region of interest" description="Disordered" evidence="2">
    <location>
        <begin position="1"/>
        <end position="28"/>
    </location>
</feature>
<feature type="coiled-coil region" evidence="1">
    <location>
        <begin position="932"/>
        <end position="966"/>
    </location>
</feature>
<keyword evidence="1" id="KW-0175">Coiled coil</keyword>
<evidence type="ECO:0000256" key="1">
    <source>
        <dbReference type="SAM" id="Coils"/>
    </source>
</evidence>
<evidence type="ECO:0000313" key="4">
    <source>
        <dbReference type="Proteomes" id="UP000053259"/>
    </source>
</evidence>
<feature type="region of interest" description="Disordered" evidence="2">
    <location>
        <begin position="333"/>
        <end position="352"/>
    </location>
</feature>
<evidence type="ECO:0000256" key="2">
    <source>
        <dbReference type="SAM" id="MobiDB-lite"/>
    </source>
</evidence>
<dbReference type="VEuPathDB" id="FungiDB:PV09_08997"/>
<organism evidence="3 4">
    <name type="scientific">Verruconis gallopava</name>
    <dbReference type="NCBI Taxonomy" id="253628"/>
    <lineage>
        <taxon>Eukaryota</taxon>
        <taxon>Fungi</taxon>
        <taxon>Dikarya</taxon>
        <taxon>Ascomycota</taxon>
        <taxon>Pezizomycotina</taxon>
        <taxon>Dothideomycetes</taxon>
        <taxon>Pleosporomycetidae</taxon>
        <taxon>Venturiales</taxon>
        <taxon>Sympoventuriaceae</taxon>
        <taxon>Verruconis</taxon>
    </lineage>
</organism>
<feature type="compositionally biased region" description="Basic and acidic residues" evidence="2">
    <location>
        <begin position="336"/>
        <end position="352"/>
    </location>
</feature>
<dbReference type="Proteomes" id="UP000053259">
    <property type="component" value="Unassembled WGS sequence"/>
</dbReference>
<dbReference type="STRING" id="253628.A0A0D2AK44"/>
<protein>
    <submittedName>
        <fullName evidence="3">Uncharacterized protein</fullName>
    </submittedName>
</protein>
<keyword evidence="4" id="KW-1185">Reference proteome</keyword>
<accession>A0A0D2AK44</accession>